<keyword evidence="1" id="KW-0472">Membrane</keyword>
<proteinExistence type="predicted"/>
<sequence length="174" mass="19679">MTEHGLARRGRRRDSMIALVFGTLVLFAGLSFRIGPLWAALCVLAVVTVPPLVIALIMRRMAGDGWAASLPRVFAHRLGLRGAARHGVEDDQVRYQRQEFLGRLVIDGDVLRWEPREADRRRGMTSLEWQRPWHGELVRLRGPGRVRCLTLPGPDGEPLDIWLRDPHNTAARLV</sequence>
<gene>
    <name evidence="2" type="ORF">BCF44_12113</name>
</gene>
<dbReference type="OrthoDB" id="9874260at2"/>
<dbReference type="AlphaFoldDB" id="A0A3E0GWV3"/>
<accession>A0A3E0GWV3</accession>
<keyword evidence="1" id="KW-1133">Transmembrane helix</keyword>
<feature type="transmembrane region" description="Helical" evidence="1">
    <location>
        <begin position="38"/>
        <end position="58"/>
    </location>
</feature>
<organism evidence="2 3">
    <name type="scientific">Kutzneria buriramensis</name>
    <dbReference type="NCBI Taxonomy" id="1045776"/>
    <lineage>
        <taxon>Bacteria</taxon>
        <taxon>Bacillati</taxon>
        <taxon>Actinomycetota</taxon>
        <taxon>Actinomycetes</taxon>
        <taxon>Pseudonocardiales</taxon>
        <taxon>Pseudonocardiaceae</taxon>
        <taxon>Kutzneria</taxon>
    </lineage>
</organism>
<evidence type="ECO:0000256" key="1">
    <source>
        <dbReference type="SAM" id="Phobius"/>
    </source>
</evidence>
<dbReference type="EMBL" id="QUNO01000021">
    <property type="protein sequence ID" value="REH32467.1"/>
    <property type="molecule type" value="Genomic_DNA"/>
</dbReference>
<evidence type="ECO:0000313" key="3">
    <source>
        <dbReference type="Proteomes" id="UP000256269"/>
    </source>
</evidence>
<dbReference type="Proteomes" id="UP000256269">
    <property type="component" value="Unassembled WGS sequence"/>
</dbReference>
<protein>
    <submittedName>
        <fullName evidence="2">Uncharacterized protein</fullName>
    </submittedName>
</protein>
<reference evidence="2 3" key="1">
    <citation type="submission" date="2018-08" db="EMBL/GenBank/DDBJ databases">
        <title>Genomic Encyclopedia of Archaeal and Bacterial Type Strains, Phase II (KMG-II): from individual species to whole genera.</title>
        <authorList>
            <person name="Goeker M."/>
        </authorList>
    </citation>
    <scope>NUCLEOTIDE SEQUENCE [LARGE SCALE GENOMIC DNA]</scope>
    <source>
        <strain evidence="2 3">DSM 45791</strain>
    </source>
</reference>
<dbReference type="RefSeq" id="WP_116180607.1">
    <property type="nucleotide sequence ID" value="NZ_CP144375.1"/>
</dbReference>
<name>A0A3E0GWV3_9PSEU</name>
<keyword evidence="3" id="KW-1185">Reference proteome</keyword>
<evidence type="ECO:0000313" key="2">
    <source>
        <dbReference type="EMBL" id="REH32467.1"/>
    </source>
</evidence>
<feature type="transmembrane region" description="Helical" evidence="1">
    <location>
        <begin position="16"/>
        <end position="32"/>
    </location>
</feature>
<comment type="caution">
    <text evidence="2">The sequence shown here is derived from an EMBL/GenBank/DDBJ whole genome shotgun (WGS) entry which is preliminary data.</text>
</comment>
<keyword evidence="1" id="KW-0812">Transmembrane</keyword>